<dbReference type="SMART" id="SM00184">
    <property type="entry name" value="RING"/>
    <property type="match status" value="1"/>
</dbReference>
<proteinExistence type="predicted"/>
<accession>A0A813LUP3</accession>
<keyword evidence="7" id="KW-0732">Signal</keyword>
<dbReference type="SUPFAM" id="SSF57850">
    <property type="entry name" value="RING/U-box"/>
    <property type="match status" value="1"/>
</dbReference>
<dbReference type="PANTHER" id="PTHR45969:SF81">
    <property type="entry name" value="OS08G0157400 PROTEIN"/>
    <property type="match status" value="1"/>
</dbReference>
<gene>
    <name evidence="9" type="ORF">PGLA2088_LOCUS46859</name>
</gene>
<feature type="transmembrane region" description="Helical" evidence="6">
    <location>
        <begin position="326"/>
        <end position="348"/>
    </location>
</feature>
<dbReference type="InterPro" id="IPR001841">
    <property type="entry name" value="Znf_RING"/>
</dbReference>
<dbReference type="PROSITE" id="PS50089">
    <property type="entry name" value="ZF_RING_2"/>
    <property type="match status" value="1"/>
</dbReference>
<dbReference type="EMBL" id="CAJNNW010036345">
    <property type="protein sequence ID" value="CAE8733489.1"/>
    <property type="molecule type" value="Genomic_DNA"/>
</dbReference>
<dbReference type="PANTHER" id="PTHR45969">
    <property type="entry name" value="RING ZINC FINGER PROTEIN-RELATED"/>
    <property type="match status" value="1"/>
</dbReference>
<sequence length="468" mass="48966">MATNTNVSRFFSILCLALALRSDLLADAQGGLELPQETDPSHLDTDPSDGVAGYKSAAADGDSSSTQAELWWRLNFLSAEGVADARVAVREVQFYTGRFCSSSGCGGCNGVQVPSSAAFPPATPAQVAQVATSKFPTPEVPGAAPLQSTTNPGFLAGSAQAEAEAVAMKKVAALARPRNDSQNLVDNLTASAWILDDCAESEACWAQFSLTDHTEDVQCVAVLADWDTLAAVELSYLRTAGGTAQNLCIPGSTQPALQRLQEAKNTSETSWMLLTPPQLASWGAQATNCDPAMAALDPTLAAKLGGESSSARGDPAMAAMSLSEGVFLTLGTAFVGTVAGVLVTWATWRFQQTGRMFRLPPGGLPVKVVQVSVQRFADTCPVQIIGASSEEDAEDADGVCCSICLAVLASGEESRELPCEARHSFHRSCIDAWVLRDEAPSPGSTASPQTMMPALISCPLCRQAISLL</sequence>
<dbReference type="GO" id="GO:0016567">
    <property type="term" value="P:protein ubiquitination"/>
    <property type="evidence" value="ECO:0007669"/>
    <property type="project" value="TreeGrafter"/>
</dbReference>
<keyword evidence="2 4" id="KW-0863">Zinc-finger</keyword>
<dbReference type="GO" id="GO:0008270">
    <property type="term" value="F:zinc ion binding"/>
    <property type="evidence" value="ECO:0007669"/>
    <property type="project" value="UniProtKB-KW"/>
</dbReference>
<keyword evidence="6" id="KW-0472">Membrane</keyword>
<keyword evidence="3" id="KW-0862">Zinc</keyword>
<evidence type="ECO:0000313" key="9">
    <source>
        <dbReference type="EMBL" id="CAE8733489.1"/>
    </source>
</evidence>
<evidence type="ECO:0000256" key="6">
    <source>
        <dbReference type="SAM" id="Phobius"/>
    </source>
</evidence>
<evidence type="ECO:0000256" key="2">
    <source>
        <dbReference type="ARBA" id="ARBA00022771"/>
    </source>
</evidence>
<evidence type="ECO:0000256" key="5">
    <source>
        <dbReference type="SAM" id="MobiDB-lite"/>
    </source>
</evidence>
<organism evidence="9 10">
    <name type="scientific">Polarella glacialis</name>
    <name type="common">Dinoflagellate</name>
    <dbReference type="NCBI Taxonomy" id="89957"/>
    <lineage>
        <taxon>Eukaryota</taxon>
        <taxon>Sar</taxon>
        <taxon>Alveolata</taxon>
        <taxon>Dinophyceae</taxon>
        <taxon>Suessiales</taxon>
        <taxon>Suessiaceae</taxon>
        <taxon>Polarella</taxon>
    </lineage>
</organism>
<dbReference type="Proteomes" id="UP000626109">
    <property type="component" value="Unassembled WGS sequence"/>
</dbReference>
<name>A0A813LUP3_POLGL</name>
<feature type="signal peptide" evidence="7">
    <location>
        <begin position="1"/>
        <end position="26"/>
    </location>
</feature>
<evidence type="ECO:0000256" key="1">
    <source>
        <dbReference type="ARBA" id="ARBA00022723"/>
    </source>
</evidence>
<evidence type="ECO:0000259" key="8">
    <source>
        <dbReference type="PROSITE" id="PS50089"/>
    </source>
</evidence>
<evidence type="ECO:0000313" key="10">
    <source>
        <dbReference type="Proteomes" id="UP000626109"/>
    </source>
</evidence>
<dbReference type="GO" id="GO:0061630">
    <property type="term" value="F:ubiquitin protein ligase activity"/>
    <property type="evidence" value="ECO:0007669"/>
    <property type="project" value="TreeGrafter"/>
</dbReference>
<dbReference type="Gene3D" id="3.30.40.10">
    <property type="entry name" value="Zinc/RING finger domain, C3HC4 (zinc finger)"/>
    <property type="match status" value="1"/>
</dbReference>
<feature type="domain" description="RING-type" evidence="8">
    <location>
        <begin position="401"/>
        <end position="462"/>
    </location>
</feature>
<reference evidence="9" key="1">
    <citation type="submission" date="2021-02" db="EMBL/GenBank/DDBJ databases">
        <authorList>
            <person name="Dougan E. K."/>
            <person name="Rhodes N."/>
            <person name="Thang M."/>
            <person name="Chan C."/>
        </authorList>
    </citation>
    <scope>NUCLEOTIDE SEQUENCE</scope>
</reference>
<keyword evidence="6" id="KW-0812">Transmembrane</keyword>
<keyword evidence="6" id="KW-1133">Transmembrane helix</keyword>
<feature type="chain" id="PRO_5032835211" description="RING-type domain-containing protein" evidence="7">
    <location>
        <begin position="27"/>
        <end position="468"/>
    </location>
</feature>
<feature type="region of interest" description="Disordered" evidence="5">
    <location>
        <begin position="33"/>
        <end position="61"/>
    </location>
</feature>
<keyword evidence="1" id="KW-0479">Metal-binding</keyword>
<evidence type="ECO:0000256" key="3">
    <source>
        <dbReference type="ARBA" id="ARBA00022833"/>
    </source>
</evidence>
<comment type="caution">
    <text evidence="9">The sequence shown here is derived from an EMBL/GenBank/DDBJ whole genome shotgun (WGS) entry which is preliminary data.</text>
</comment>
<dbReference type="InterPro" id="IPR013083">
    <property type="entry name" value="Znf_RING/FYVE/PHD"/>
</dbReference>
<protein>
    <recommendedName>
        <fullName evidence="8">RING-type domain-containing protein</fullName>
    </recommendedName>
</protein>
<dbReference type="AlphaFoldDB" id="A0A813LUP3"/>
<evidence type="ECO:0000256" key="4">
    <source>
        <dbReference type="PROSITE-ProRule" id="PRU00175"/>
    </source>
</evidence>
<evidence type="ECO:0000256" key="7">
    <source>
        <dbReference type="SAM" id="SignalP"/>
    </source>
</evidence>